<evidence type="ECO:0000313" key="2">
    <source>
        <dbReference type="Proteomes" id="UP000624325"/>
    </source>
</evidence>
<gene>
    <name evidence="1" type="ORF">Air01nite_05390</name>
</gene>
<organism evidence="1 2">
    <name type="scientific">Asanoa iriomotensis</name>
    <dbReference type="NCBI Taxonomy" id="234613"/>
    <lineage>
        <taxon>Bacteria</taxon>
        <taxon>Bacillati</taxon>
        <taxon>Actinomycetota</taxon>
        <taxon>Actinomycetes</taxon>
        <taxon>Micromonosporales</taxon>
        <taxon>Micromonosporaceae</taxon>
        <taxon>Asanoa</taxon>
    </lineage>
</organism>
<name>A0ABQ4BV96_9ACTN</name>
<keyword evidence="2" id="KW-1185">Reference proteome</keyword>
<sequence>MPIGPFRLNVAGFVTRHDWGYAVLRDPAPTWDVHFFDRSGNTAKGTDCVLVGTVFPSCR</sequence>
<accession>A0ABQ4BV96</accession>
<protein>
    <submittedName>
        <fullName evidence="1">Uncharacterized protein</fullName>
    </submittedName>
</protein>
<proteinExistence type="predicted"/>
<dbReference type="Proteomes" id="UP000624325">
    <property type="component" value="Unassembled WGS sequence"/>
</dbReference>
<comment type="caution">
    <text evidence="1">The sequence shown here is derived from an EMBL/GenBank/DDBJ whole genome shotgun (WGS) entry which is preliminary data.</text>
</comment>
<dbReference type="EMBL" id="BONC01000002">
    <property type="protein sequence ID" value="GIF54444.1"/>
    <property type="molecule type" value="Genomic_DNA"/>
</dbReference>
<evidence type="ECO:0000313" key="1">
    <source>
        <dbReference type="EMBL" id="GIF54444.1"/>
    </source>
</evidence>
<reference evidence="1 2" key="1">
    <citation type="submission" date="2021-01" db="EMBL/GenBank/DDBJ databases">
        <title>Whole genome shotgun sequence of Asanoa iriomotensis NBRC 100142.</title>
        <authorList>
            <person name="Komaki H."/>
            <person name="Tamura T."/>
        </authorList>
    </citation>
    <scope>NUCLEOTIDE SEQUENCE [LARGE SCALE GENOMIC DNA]</scope>
    <source>
        <strain evidence="1 2">NBRC 100142</strain>
    </source>
</reference>